<dbReference type="EMBL" id="JAIWYP010000002">
    <property type="protein sequence ID" value="KAH3875894.1"/>
    <property type="molecule type" value="Genomic_DNA"/>
</dbReference>
<proteinExistence type="predicted"/>
<accession>A0A9D4RPB9</accession>
<keyword evidence="3" id="KW-1185">Reference proteome</keyword>
<dbReference type="AlphaFoldDB" id="A0A9D4RPB9"/>
<reference evidence="2" key="1">
    <citation type="journal article" date="2019" name="bioRxiv">
        <title>The Genome of the Zebra Mussel, Dreissena polymorpha: A Resource for Invasive Species Research.</title>
        <authorList>
            <person name="McCartney M.A."/>
            <person name="Auch B."/>
            <person name="Kono T."/>
            <person name="Mallez S."/>
            <person name="Zhang Y."/>
            <person name="Obille A."/>
            <person name="Becker A."/>
            <person name="Abrahante J.E."/>
            <person name="Garbe J."/>
            <person name="Badalamenti J.P."/>
            <person name="Herman A."/>
            <person name="Mangelson H."/>
            <person name="Liachko I."/>
            <person name="Sullivan S."/>
            <person name="Sone E.D."/>
            <person name="Koren S."/>
            <person name="Silverstein K.A.T."/>
            <person name="Beckman K.B."/>
            <person name="Gohl D.M."/>
        </authorList>
    </citation>
    <scope>NUCLEOTIDE SEQUENCE</scope>
    <source>
        <strain evidence="2">Duluth1</strain>
        <tissue evidence="2">Whole animal</tissue>
    </source>
</reference>
<dbReference type="Proteomes" id="UP000828390">
    <property type="component" value="Unassembled WGS sequence"/>
</dbReference>
<name>A0A9D4RPB9_DREPO</name>
<evidence type="ECO:0000313" key="2">
    <source>
        <dbReference type="EMBL" id="KAH3875894.1"/>
    </source>
</evidence>
<feature type="region of interest" description="Disordered" evidence="1">
    <location>
        <begin position="1"/>
        <end position="22"/>
    </location>
</feature>
<sequence length="78" mass="8766">MGPVAENVCHQSSPHHSVERHILNDKRCNRQTDDGKVISIFRSLYFVAGDTTIGIMLMPHIQFTSPQSAQSPVTRSCW</sequence>
<organism evidence="2 3">
    <name type="scientific">Dreissena polymorpha</name>
    <name type="common">Zebra mussel</name>
    <name type="synonym">Mytilus polymorpha</name>
    <dbReference type="NCBI Taxonomy" id="45954"/>
    <lineage>
        <taxon>Eukaryota</taxon>
        <taxon>Metazoa</taxon>
        <taxon>Spiralia</taxon>
        <taxon>Lophotrochozoa</taxon>
        <taxon>Mollusca</taxon>
        <taxon>Bivalvia</taxon>
        <taxon>Autobranchia</taxon>
        <taxon>Heteroconchia</taxon>
        <taxon>Euheterodonta</taxon>
        <taxon>Imparidentia</taxon>
        <taxon>Neoheterodontei</taxon>
        <taxon>Myida</taxon>
        <taxon>Dreissenoidea</taxon>
        <taxon>Dreissenidae</taxon>
        <taxon>Dreissena</taxon>
    </lineage>
</organism>
<reference evidence="2" key="2">
    <citation type="submission" date="2020-11" db="EMBL/GenBank/DDBJ databases">
        <authorList>
            <person name="McCartney M.A."/>
            <person name="Auch B."/>
            <person name="Kono T."/>
            <person name="Mallez S."/>
            <person name="Becker A."/>
            <person name="Gohl D.M."/>
            <person name="Silverstein K.A.T."/>
            <person name="Koren S."/>
            <person name="Bechman K.B."/>
            <person name="Herman A."/>
            <person name="Abrahante J.E."/>
            <person name="Garbe J."/>
        </authorList>
    </citation>
    <scope>NUCLEOTIDE SEQUENCE</scope>
    <source>
        <strain evidence="2">Duluth1</strain>
        <tissue evidence="2">Whole animal</tissue>
    </source>
</reference>
<protein>
    <submittedName>
        <fullName evidence="2">Uncharacterized protein</fullName>
    </submittedName>
</protein>
<gene>
    <name evidence="2" type="ORF">DPMN_039176</name>
</gene>
<comment type="caution">
    <text evidence="2">The sequence shown here is derived from an EMBL/GenBank/DDBJ whole genome shotgun (WGS) entry which is preliminary data.</text>
</comment>
<evidence type="ECO:0000256" key="1">
    <source>
        <dbReference type="SAM" id="MobiDB-lite"/>
    </source>
</evidence>
<evidence type="ECO:0000313" key="3">
    <source>
        <dbReference type="Proteomes" id="UP000828390"/>
    </source>
</evidence>